<dbReference type="InterPro" id="IPR036388">
    <property type="entry name" value="WH-like_DNA-bd_sf"/>
</dbReference>
<comment type="similarity">
    <text evidence="1">Belongs to the BlaI transcriptional regulatory family.</text>
</comment>
<dbReference type="RefSeq" id="WP_261765630.1">
    <property type="nucleotide sequence ID" value="NZ_BJYK01000009.1"/>
</dbReference>
<dbReference type="InterPro" id="IPR036390">
    <property type="entry name" value="WH_DNA-bd_sf"/>
</dbReference>
<keyword evidence="4" id="KW-0804">Transcription</keyword>
<keyword evidence="6" id="KW-1185">Reference proteome</keyword>
<dbReference type="GO" id="GO:0003677">
    <property type="term" value="F:DNA binding"/>
    <property type="evidence" value="ECO:0007669"/>
    <property type="project" value="UniProtKB-KW"/>
</dbReference>
<keyword evidence="3" id="KW-0238">DNA-binding</keyword>
<dbReference type="InterPro" id="IPR005650">
    <property type="entry name" value="BlaI_family"/>
</dbReference>
<gene>
    <name evidence="5" type="ORF">AFE02nite_28100</name>
</gene>
<dbReference type="Gene3D" id="6.10.140.850">
    <property type="match status" value="1"/>
</dbReference>
<organism evidence="5 6">
    <name type="scientific">Actinotalea fermentans</name>
    <dbReference type="NCBI Taxonomy" id="43671"/>
    <lineage>
        <taxon>Bacteria</taxon>
        <taxon>Bacillati</taxon>
        <taxon>Actinomycetota</taxon>
        <taxon>Actinomycetes</taxon>
        <taxon>Micrococcales</taxon>
        <taxon>Cellulomonadaceae</taxon>
        <taxon>Actinotalea</taxon>
    </lineage>
</organism>
<accession>A0A511Z127</accession>
<protein>
    <submittedName>
        <fullName evidence="5">Transcriptional regulator</fullName>
    </submittedName>
</protein>
<dbReference type="Pfam" id="PF03965">
    <property type="entry name" value="Penicillinase_R"/>
    <property type="match status" value="1"/>
</dbReference>
<evidence type="ECO:0000313" key="6">
    <source>
        <dbReference type="Proteomes" id="UP000321484"/>
    </source>
</evidence>
<evidence type="ECO:0000256" key="1">
    <source>
        <dbReference type="ARBA" id="ARBA00011046"/>
    </source>
</evidence>
<reference evidence="5 6" key="1">
    <citation type="submission" date="2019-07" db="EMBL/GenBank/DDBJ databases">
        <title>Whole genome shotgun sequence of Actinotalea fermentans NBRC 105374.</title>
        <authorList>
            <person name="Hosoyama A."/>
            <person name="Uohara A."/>
            <person name="Ohji S."/>
            <person name="Ichikawa N."/>
        </authorList>
    </citation>
    <scope>NUCLEOTIDE SEQUENCE [LARGE SCALE GENOMIC DNA]</scope>
    <source>
        <strain evidence="5 6">NBRC 105374</strain>
    </source>
</reference>
<dbReference type="Proteomes" id="UP000321484">
    <property type="component" value="Unassembled WGS sequence"/>
</dbReference>
<sequence>MPDAFPRLGTLEHQVMDALWDCPDELCARRVLERLAERELAYTTVATVLTNLARKGMVDRVPGARSWSYRPTMSRTEYVAGCMVQSLLAAEDRAAALAGLVERLEPRERAALRAALDRASVG</sequence>
<evidence type="ECO:0000256" key="3">
    <source>
        <dbReference type="ARBA" id="ARBA00023125"/>
    </source>
</evidence>
<dbReference type="AlphaFoldDB" id="A0A511Z127"/>
<dbReference type="EMBL" id="BJYK01000009">
    <property type="protein sequence ID" value="GEN81076.1"/>
    <property type="molecule type" value="Genomic_DNA"/>
</dbReference>
<comment type="caution">
    <text evidence="5">The sequence shown here is derived from an EMBL/GenBank/DDBJ whole genome shotgun (WGS) entry which is preliminary data.</text>
</comment>
<name>A0A511Z127_9CELL</name>
<keyword evidence="2" id="KW-0805">Transcription regulation</keyword>
<evidence type="ECO:0000256" key="2">
    <source>
        <dbReference type="ARBA" id="ARBA00023015"/>
    </source>
</evidence>
<dbReference type="Gene3D" id="1.10.10.10">
    <property type="entry name" value="Winged helix-like DNA-binding domain superfamily/Winged helix DNA-binding domain"/>
    <property type="match status" value="1"/>
</dbReference>
<evidence type="ECO:0000313" key="5">
    <source>
        <dbReference type="EMBL" id="GEN81076.1"/>
    </source>
</evidence>
<evidence type="ECO:0000256" key="4">
    <source>
        <dbReference type="ARBA" id="ARBA00023163"/>
    </source>
</evidence>
<dbReference type="SUPFAM" id="SSF46785">
    <property type="entry name" value="Winged helix' DNA-binding domain"/>
    <property type="match status" value="1"/>
</dbReference>
<proteinExistence type="inferred from homology"/>
<dbReference type="GO" id="GO:0045892">
    <property type="term" value="P:negative regulation of DNA-templated transcription"/>
    <property type="evidence" value="ECO:0007669"/>
    <property type="project" value="InterPro"/>
</dbReference>